<dbReference type="PROSITE" id="PS50297">
    <property type="entry name" value="ANK_REP_REGION"/>
    <property type="match status" value="1"/>
</dbReference>
<dbReference type="Proteomes" id="UP000295124">
    <property type="component" value="Unassembled WGS sequence"/>
</dbReference>
<proteinExistence type="predicted"/>
<feature type="repeat" description="ANK" evidence="1">
    <location>
        <begin position="74"/>
        <end position="100"/>
    </location>
</feature>
<dbReference type="SMART" id="SM00248">
    <property type="entry name" value="ANK"/>
    <property type="match status" value="2"/>
</dbReference>
<evidence type="ECO:0000256" key="1">
    <source>
        <dbReference type="PROSITE-ProRule" id="PRU00023"/>
    </source>
</evidence>
<dbReference type="SUPFAM" id="SSF48403">
    <property type="entry name" value="Ankyrin repeat"/>
    <property type="match status" value="1"/>
</dbReference>
<name>A0A4R4ZG99_9ACTN</name>
<dbReference type="Pfam" id="PF12796">
    <property type="entry name" value="Ank_2"/>
    <property type="match status" value="1"/>
</dbReference>
<sequence>MLLRVSDDSGWAGVNWYLRFPDLAEVRARLDAGADPAGGEGWWEPPLHAAAARGGVDVVAELAGRIDDVDALMRGRSALWTAVAAGRFDAARALVEAGADPWLDMMSGWSPARLSLSTSEPELFGGGRSLAPEEAAMVAEARRLGDLFGPIHLDGFSTACVAGIDVAEAVRRLDARVLTDDPEQLMASAGEDPEDADAQQTMWATEVPGGVVLTQPWLYGAQMPGVIKALSAGTTCYALYANPKSGNQGSLARDGELLGWDLHPGGGPDEDEDDERDVFLNYLYDGQAVPYCYAVTGLKPQDKRSFDGPPDAWIRIATRDWWK</sequence>
<keyword evidence="1" id="KW-0040">ANK repeat</keyword>
<comment type="caution">
    <text evidence="2">The sequence shown here is derived from an EMBL/GenBank/DDBJ whole genome shotgun (WGS) entry which is preliminary data.</text>
</comment>
<protein>
    <submittedName>
        <fullName evidence="2">Ankyrin repeat domain-containing protein</fullName>
    </submittedName>
</protein>
<dbReference type="PROSITE" id="PS50088">
    <property type="entry name" value="ANK_REPEAT"/>
    <property type="match status" value="1"/>
</dbReference>
<dbReference type="OrthoDB" id="189743at2"/>
<organism evidence="2 3">
    <name type="scientific">Kribbella antibiotica</name>
    <dbReference type="NCBI Taxonomy" id="190195"/>
    <lineage>
        <taxon>Bacteria</taxon>
        <taxon>Bacillati</taxon>
        <taxon>Actinomycetota</taxon>
        <taxon>Actinomycetes</taxon>
        <taxon>Propionibacteriales</taxon>
        <taxon>Kribbellaceae</taxon>
        <taxon>Kribbella</taxon>
    </lineage>
</organism>
<evidence type="ECO:0000313" key="2">
    <source>
        <dbReference type="EMBL" id="TDD57080.1"/>
    </source>
</evidence>
<evidence type="ECO:0000313" key="3">
    <source>
        <dbReference type="Proteomes" id="UP000295124"/>
    </source>
</evidence>
<dbReference type="AlphaFoldDB" id="A0A4R4ZG99"/>
<dbReference type="Gene3D" id="1.25.40.20">
    <property type="entry name" value="Ankyrin repeat-containing domain"/>
    <property type="match status" value="1"/>
</dbReference>
<dbReference type="InterPro" id="IPR036770">
    <property type="entry name" value="Ankyrin_rpt-contain_sf"/>
</dbReference>
<keyword evidence="3" id="KW-1185">Reference proteome</keyword>
<dbReference type="EMBL" id="SMKX01000080">
    <property type="protein sequence ID" value="TDD57080.1"/>
    <property type="molecule type" value="Genomic_DNA"/>
</dbReference>
<accession>A0A4R4ZG99</accession>
<reference evidence="2 3" key="1">
    <citation type="submission" date="2019-03" db="EMBL/GenBank/DDBJ databases">
        <title>Draft genome sequences of novel Actinobacteria.</title>
        <authorList>
            <person name="Sahin N."/>
            <person name="Ay H."/>
            <person name="Saygin H."/>
        </authorList>
    </citation>
    <scope>NUCLEOTIDE SEQUENCE [LARGE SCALE GENOMIC DNA]</scope>
    <source>
        <strain evidence="2 3">JCM 13523</strain>
    </source>
</reference>
<gene>
    <name evidence="2" type="ORF">E1263_24695</name>
</gene>
<dbReference type="InterPro" id="IPR002110">
    <property type="entry name" value="Ankyrin_rpt"/>
</dbReference>